<reference evidence="2" key="1">
    <citation type="submission" date="2016-12" db="EMBL/GenBank/DDBJ databases">
        <title>A murine herpesvirus closely related to ubiquitous human herpesviruses causes T-cell depletion.</title>
        <authorList>
            <person name="Patel S.J."/>
            <person name="Zhao G."/>
            <person name="Penna V.R."/>
            <person name="Park E."/>
            <person name="Lauron E.J."/>
            <person name="Harvey I.B."/>
            <person name="Beatty W.L."/>
            <person name="Plougastel-Douglas B."/>
            <person name="Poursine-Laurent J."/>
            <person name="Fremont D.H."/>
            <person name="Wang D."/>
            <person name="Yokoyama W.M."/>
        </authorList>
    </citation>
    <scope>NUCLEOTIDE SEQUENCE [LARGE SCALE GENOMIC DNA]</scope>
    <source>
        <strain evidence="2">YOK1</strain>
    </source>
</reference>
<evidence type="ECO:0000313" key="2">
    <source>
        <dbReference type="EMBL" id="APZ76226.1"/>
    </source>
</evidence>
<proteinExistence type="predicted"/>
<accession>A0A1P8VIP6</accession>
<dbReference type="Proteomes" id="UP000202182">
    <property type="component" value="Segment"/>
</dbReference>
<keyword evidence="1" id="KW-0812">Transmembrane</keyword>
<name>A0A1P8VIP6_9BETA</name>
<protein>
    <submittedName>
        <fullName evidence="2">Uncharacterized protein</fullName>
    </submittedName>
</protein>
<dbReference type="KEGG" id="vg:30999352"/>
<keyword evidence="1" id="KW-0472">Membrane</keyword>
<dbReference type="EMBL" id="KY355735">
    <property type="protein sequence ID" value="APZ76226.1"/>
    <property type="molecule type" value="Genomic_DNA"/>
</dbReference>
<evidence type="ECO:0000256" key="1">
    <source>
        <dbReference type="SAM" id="Phobius"/>
    </source>
</evidence>
<evidence type="ECO:0000313" key="3">
    <source>
        <dbReference type="Proteomes" id="UP000202182"/>
    </source>
</evidence>
<gene>
    <name evidence="2" type="primary">ORF11</name>
    <name evidence="2" type="ORF">MRV_0015</name>
</gene>
<organism evidence="2">
    <name type="scientific">Murid betaherpesvirus 3</name>
    <dbReference type="NCBI Taxonomy" id="2560603"/>
    <lineage>
        <taxon>Viruses</taxon>
        <taxon>Duplodnaviria</taxon>
        <taxon>Heunggongvirae</taxon>
        <taxon>Peploviricota</taxon>
        <taxon>Herviviricetes</taxon>
        <taxon>Herpesvirales</taxon>
        <taxon>Orthoherpesviridae</taxon>
        <taxon>Betaherpesvirinae</taxon>
        <taxon>Roseolovirus</taxon>
        <taxon>Roseolovirus muridbeta3</taxon>
    </lineage>
</organism>
<feature type="transmembrane region" description="Helical" evidence="1">
    <location>
        <begin position="192"/>
        <end position="219"/>
    </location>
</feature>
<sequence>MLPNMLPFMILLIIFRTASPMPYGLIPMEYTRGYGCNNVICEDYCSLVSEFFYTNTFKNLTLECYREKQYDGNELDKEVRIFTMNMDENFELFSDEIKVKNFYGYMTLTRSPNKVRAELTMQASDKFKGHYRCTSMPDNRSIHFVYAKCENKSLDDIFSFMRKTTTKTTPISKDNIFMYNIMTEDTPKSVQLVAFISIIILISIAALLTMSYFCSWMICSDRGCLYQFKLVFCQKQPYTVFQNDDLQKI</sequence>
<keyword evidence="1" id="KW-1133">Transmembrane helix</keyword>
<keyword evidence="3" id="KW-1185">Reference proteome</keyword>